<keyword evidence="11" id="KW-1185">Reference proteome</keyword>
<feature type="compositionally biased region" description="Low complexity" evidence="8">
    <location>
        <begin position="409"/>
        <end position="437"/>
    </location>
</feature>
<feature type="compositionally biased region" description="Polar residues" evidence="8">
    <location>
        <begin position="510"/>
        <end position="529"/>
    </location>
</feature>
<feature type="compositionally biased region" description="Polar residues" evidence="8">
    <location>
        <begin position="587"/>
        <end position="599"/>
    </location>
</feature>
<evidence type="ECO:0000256" key="8">
    <source>
        <dbReference type="SAM" id="MobiDB-lite"/>
    </source>
</evidence>
<keyword evidence="4" id="KW-0862">Zinc</keyword>
<evidence type="ECO:0000259" key="9">
    <source>
        <dbReference type="PROSITE" id="PS50114"/>
    </source>
</evidence>
<evidence type="ECO:0000256" key="7">
    <source>
        <dbReference type="SAM" id="Coils"/>
    </source>
</evidence>
<dbReference type="InterPro" id="IPR013088">
    <property type="entry name" value="Znf_NHR/GATA"/>
</dbReference>
<evidence type="ECO:0000313" key="10">
    <source>
        <dbReference type="EMBL" id="ANB12647.1"/>
    </source>
</evidence>
<dbReference type="SUPFAM" id="SSF57716">
    <property type="entry name" value="Glucocorticoid receptor-like (DNA-binding domain)"/>
    <property type="match status" value="1"/>
</dbReference>
<accession>A0A161HJ28</accession>
<dbReference type="InterPro" id="IPR000679">
    <property type="entry name" value="Znf_GATA"/>
</dbReference>
<dbReference type="SMART" id="SM00401">
    <property type="entry name" value="ZnF_GATA"/>
    <property type="match status" value="1"/>
</dbReference>
<dbReference type="Pfam" id="PF25026">
    <property type="entry name" value="Asd-4"/>
    <property type="match status" value="1"/>
</dbReference>
<dbReference type="RefSeq" id="XP_018735124.1">
    <property type="nucleotide sequence ID" value="XM_018882879.1"/>
</dbReference>
<dbReference type="EMBL" id="CP014501">
    <property type="protein sequence ID" value="ANB12647.1"/>
    <property type="molecule type" value="Genomic_DNA"/>
</dbReference>
<dbReference type="InterPro" id="IPR039355">
    <property type="entry name" value="Transcription_factor_GATA"/>
</dbReference>
<reference evidence="10 11" key="1">
    <citation type="submission" date="2016-02" db="EMBL/GenBank/DDBJ databases">
        <title>Complete genome sequence and transcriptome regulation of the pentose utilising yeast Sugiyamaella lignohabitans.</title>
        <authorList>
            <person name="Bellasio M."/>
            <person name="Peymann A."/>
            <person name="Valli M."/>
            <person name="Sipitzky M."/>
            <person name="Graf A."/>
            <person name="Sauer M."/>
            <person name="Marx H."/>
            <person name="Mattanovich D."/>
        </authorList>
    </citation>
    <scope>NUCLEOTIDE SEQUENCE [LARGE SCALE GENOMIC DNA]</scope>
    <source>
        <strain evidence="10 11">CBS 10342</strain>
    </source>
</reference>
<dbReference type="GO" id="GO:0000981">
    <property type="term" value="F:DNA-binding transcription factor activity, RNA polymerase II-specific"/>
    <property type="evidence" value="ECO:0007669"/>
    <property type="project" value="TreeGrafter"/>
</dbReference>
<feature type="compositionally biased region" description="Basic and acidic residues" evidence="8">
    <location>
        <begin position="17"/>
        <end position="26"/>
    </location>
</feature>
<feature type="compositionally biased region" description="Low complexity" evidence="8">
    <location>
        <begin position="150"/>
        <end position="169"/>
    </location>
</feature>
<feature type="domain" description="GATA-type" evidence="9">
    <location>
        <begin position="189"/>
        <end position="242"/>
    </location>
</feature>
<feature type="coiled-coil region" evidence="7">
    <location>
        <begin position="640"/>
        <end position="702"/>
    </location>
</feature>
<proteinExistence type="predicted"/>
<dbReference type="FunFam" id="3.30.50.10:FF:000007">
    <property type="entry name" value="Nitrogen regulatory AreA, N-terminal"/>
    <property type="match status" value="1"/>
</dbReference>
<dbReference type="CDD" id="cd00202">
    <property type="entry name" value="ZnF_GATA"/>
    <property type="match status" value="1"/>
</dbReference>
<feature type="compositionally biased region" description="Polar residues" evidence="8">
    <location>
        <begin position="97"/>
        <end position="109"/>
    </location>
</feature>
<keyword evidence="7" id="KW-0175">Coiled coil</keyword>
<dbReference type="KEGG" id="slb:AWJ20_909"/>
<evidence type="ECO:0000256" key="5">
    <source>
        <dbReference type="ARBA" id="ARBA00023242"/>
    </source>
</evidence>
<evidence type="ECO:0000256" key="3">
    <source>
        <dbReference type="ARBA" id="ARBA00022771"/>
    </source>
</evidence>
<evidence type="ECO:0000313" key="11">
    <source>
        <dbReference type="Proteomes" id="UP000189580"/>
    </source>
</evidence>
<protein>
    <submittedName>
        <fullName evidence="10">Gzf3p</fullName>
    </submittedName>
</protein>
<dbReference type="Gene3D" id="3.30.50.10">
    <property type="entry name" value="Erythroid Transcription Factor GATA-1, subunit A"/>
    <property type="match status" value="1"/>
</dbReference>
<keyword evidence="5" id="KW-0539">Nucleus</keyword>
<sequence>MLNSFEPINGHSHGHSKRVEDDDRKATTSGSALKIGDLTNNTDTAPPAPVSLPTPMSVAGQASTPIATPATAPATAVTTPASTPGATPGETPAMTASATPTLDSASSAGPDSGVAAHGSQGSHPNIKKEPGATSPNLQKSNKPPSGDQANGSKDSNNENGSSEGTSNGDNGEEEGDDANSSASSPGSSTSSTTVCQNCHTSTTPLWRRDENGQVLCNACGLFLKLHGRRRPISLKTDVIKSRNRSKNNPVAIKRTKNNQQSQLHMPNSPGINGGSPSFAAISPHVGPHGSPLNHPSHGGSPLIHSPMRSAMLHDISHIDHMPLSGPPHSHDHRSQNIAHQARPPTVPSTPSTMFYSNSPSMGPANGHLHGPPTHHHPIQPHMSGPLPMMYGHPHQHQHQQPLQQPPPHQQSLQQPPQPHQQAMPHHQIPPHQQHHQPSGYNSLPGSGRASPKQFGPGPLSDGSVHSPASLPPMSVALQQPQNGVRSVPGRQVPPPLTNTARPGGSPHILTPQSRPQSPVSANSSSNTNGGLALRPLRFSGESMSEQLRPRSPDVKLERIPSLRNIPVGNAGPGPSRDSGPTPPAPISSVNSAPSTSPGAFTNGSASVSSTTTNVNNSNNSNTKGTGSNESSSPQSLSTRISELELINDLLRSRVSQLEASEAAARKAEATIRESELLLRRHVEELQAENKRLREPLENGARESTEPLVKRIKVSELL</sequence>
<dbReference type="GO" id="GO:0000978">
    <property type="term" value="F:RNA polymerase II cis-regulatory region sequence-specific DNA binding"/>
    <property type="evidence" value="ECO:0007669"/>
    <property type="project" value="TreeGrafter"/>
</dbReference>
<feature type="region of interest" description="Disordered" evidence="8">
    <location>
        <begin position="1"/>
        <end position="197"/>
    </location>
</feature>
<dbReference type="PROSITE" id="PS00344">
    <property type="entry name" value="GATA_ZN_FINGER_1"/>
    <property type="match status" value="1"/>
</dbReference>
<evidence type="ECO:0000256" key="1">
    <source>
        <dbReference type="ARBA" id="ARBA00004123"/>
    </source>
</evidence>
<evidence type="ECO:0000256" key="4">
    <source>
        <dbReference type="ARBA" id="ARBA00022833"/>
    </source>
</evidence>
<name>A0A161HJ28_9ASCO</name>
<dbReference type="GO" id="GO:0005634">
    <property type="term" value="C:nucleus"/>
    <property type="evidence" value="ECO:0007669"/>
    <property type="project" value="UniProtKB-SubCell"/>
</dbReference>
<organism evidence="10 11">
    <name type="scientific">Sugiyamaella lignohabitans</name>
    <dbReference type="NCBI Taxonomy" id="796027"/>
    <lineage>
        <taxon>Eukaryota</taxon>
        <taxon>Fungi</taxon>
        <taxon>Dikarya</taxon>
        <taxon>Ascomycota</taxon>
        <taxon>Saccharomycotina</taxon>
        <taxon>Dipodascomycetes</taxon>
        <taxon>Dipodascales</taxon>
        <taxon>Trichomonascaceae</taxon>
        <taxon>Sugiyamaella</taxon>
    </lineage>
</organism>
<dbReference type="PRINTS" id="PR00619">
    <property type="entry name" value="GATAZNFINGER"/>
</dbReference>
<dbReference type="GO" id="GO:0045944">
    <property type="term" value="P:positive regulation of transcription by RNA polymerase II"/>
    <property type="evidence" value="ECO:0007669"/>
    <property type="project" value="TreeGrafter"/>
</dbReference>
<feature type="compositionally biased region" description="Basic and acidic residues" evidence="8">
    <location>
        <begin position="547"/>
        <end position="560"/>
    </location>
</feature>
<comment type="subcellular location">
    <subcellularLocation>
        <location evidence="1">Nucleus</location>
    </subcellularLocation>
</comment>
<feature type="compositionally biased region" description="Low complexity" evidence="8">
    <location>
        <begin position="178"/>
        <end position="193"/>
    </location>
</feature>
<evidence type="ECO:0000256" key="6">
    <source>
        <dbReference type="PROSITE-ProRule" id="PRU00094"/>
    </source>
</evidence>
<feature type="compositionally biased region" description="Polar residues" evidence="8">
    <location>
        <begin position="133"/>
        <end position="149"/>
    </location>
</feature>
<dbReference type="Pfam" id="PF00320">
    <property type="entry name" value="GATA"/>
    <property type="match status" value="1"/>
</dbReference>
<dbReference type="PANTHER" id="PTHR10071:SF338">
    <property type="entry name" value="GATA-TYPE DOMAIN-CONTAINING PROTEIN"/>
    <property type="match status" value="1"/>
</dbReference>
<keyword evidence="3 6" id="KW-0863">Zinc-finger</keyword>
<dbReference type="GO" id="GO:0008270">
    <property type="term" value="F:zinc ion binding"/>
    <property type="evidence" value="ECO:0007669"/>
    <property type="project" value="UniProtKB-KW"/>
</dbReference>
<dbReference type="Proteomes" id="UP000189580">
    <property type="component" value="Chromosome a"/>
</dbReference>
<feature type="region of interest" description="Disordered" evidence="8">
    <location>
        <begin position="323"/>
        <end position="636"/>
    </location>
</feature>
<dbReference type="GO" id="GO:0000122">
    <property type="term" value="P:negative regulation of transcription by RNA polymerase II"/>
    <property type="evidence" value="ECO:0007669"/>
    <property type="project" value="TreeGrafter"/>
</dbReference>
<dbReference type="AlphaFoldDB" id="A0A161HJ28"/>
<dbReference type="GeneID" id="30037993"/>
<evidence type="ECO:0000256" key="2">
    <source>
        <dbReference type="ARBA" id="ARBA00022723"/>
    </source>
</evidence>
<keyword evidence="2" id="KW-0479">Metal-binding</keyword>
<dbReference type="OrthoDB" id="515401at2759"/>
<feature type="compositionally biased region" description="Low complexity" evidence="8">
    <location>
        <begin position="62"/>
        <end position="96"/>
    </location>
</feature>
<feature type="region of interest" description="Disordered" evidence="8">
    <location>
        <begin position="241"/>
        <end position="275"/>
    </location>
</feature>
<gene>
    <name evidence="10" type="primary">GZF3</name>
    <name evidence="10" type="ORF">AWJ20_909</name>
</gene>
<dbReference type="PANTHER" id="PTHR10071">
    <property type="entry name" value="TRANSCRIPTION FACTOR GATA FAMILY MEMBER"/>
    <property type="match status" value="1"/>
</dbReference>
<feature type="compositionally biased region" description="Polar residues" evidence="8">
    <location>
        <begin position="348"/>
        <end position="360"/>
    </location>
</feature>
<feature type="compositionally biased region" description="Low complexity" evidence="8">
    <location>
        <begin position="601"/>
        <end position="632"/>
    </location>
</feature>
<dbReference type="PROSITE" id="PS50114">
    <property type="entry name" value="GATA_ZN_FINGER_2"/>
    <property type="match status" value="1"/>
</dbReference>
<dbReference type="InterPro" id="IPR056998">
    <property type="entry name" value="Asd-4/GZF3_helical"/>
</dbReference>